<protein>
    <submittedName>
        <fullName evidence="2">Uncharacterized protein</fullName>
    </submittedName>
</protein>
<organism evidence="2 3">
    <name type="scientific">Prauserella rugosa</name>
    <dbReference type="NCBI Taxonomy" id="43354"/>
    <lineage>
        <taxon>Bacteria</taxon>
        <taxon>Bacillati</taxon>
        <taxon>Actinomycetota</taxon>
        <taxon>Actinomycetes</taxon>
        <taxon>Pseudonocardiales</taxon>
        <taxon>Pseudonocardiaceae</taxon>
        <taxon>Prauserella</taxon>
    </lineage>
</organism>
<feature type="region of interest" description="Disordered" evidence="1">
    <location>
        <begin position="1"/>
        <end position="27"/>
    </location>
</feature>
<sequence length="132" mass="14360">MTASGNAEQSNASTPADPGVLAARAEDATRTLQQWAARRGTQERAEHESELHEVLASLRQLSENLARFLPEAGSWLEQQLWSGNLGDDAAYSELTQSTFEAAAALARAQRMASQLGRELHTAELASRSLIRQ</sequence>
<accession>A0A660C3X1</accession>
<dbReference type="EMBL" id="VLJV01000001">
    <property type="protein sequence ID" value="TWH18240.1"/>
    <property type="molecule type" value="Genomic_DNA"/>
</dbReference>
<comment type="caution">
    <text evidence="2">The sequence shown here is derived from an EMBL/GenBank/DDBJ whole genome shotgun (WGS) entry which is preliminary data.</text>
</comment>
<gene>
    <name evidence="2" type="ORF">JD82_00055</name>
</gene>
<proteinExistence type="predicted"/>
<name>A0A660C3X1_9PSEU</name>
<reference evidence="2 3" key="1">
    <citation type="submission" date="2019-07" db="EMBL/GenBank/DDBJ databases">
        <title>R&amp;d 2014.</title>
        <authorList>
            <person name="Klenk H.-P."/>
        </authorList>
    </citation>
    <scope>NUCLEOTIDE SEQUENCE [LARGE SCALE GENOMIC DNA]</scope>
    <source>
        <strain evidence="2 3">DSM 43194</strain>
    </source>
</reference>
<evidence type="ECO:0000313" key="2">
    <source>
        <dbReference type="EMBL" id="TWH18240.1"/>
    </source>
</evidence>
<keyword evidence="3" id="KW-1185">Reference proteome</keyword>
<dbReference type="AlphaFoldDB" id="A0A660C3X1"/>
<dbReference type="OrthoDB" id="3626248at2"/>
<evidence type="ECO:0000313" key="3">
    <source>
        <dbReference type="Proteomes" id="UP000317303"/>
    </source>
</evidence>
<dbReference type="Proteomes" id="UP000317303">
    <property type="component" value="Unassembled WGS sequence"/>
</dbReference>
<feature type="compositionally biased region" description="Polar residues" evidence="1">
    <location>
        <begin position="1"/>
        <end position="14"/>
    </location>
</feature>
<evidence type="ECO:0000256" key="1">
    <source>
        <dbReference type="SAM" id="MobiDB-lite"/>
    </source>
</evidence>
<dbReference type="RefSeq" id="WP_030533225.1">
    <property type="nucleotide sequence ID" value="NZ_JOIJ01000012.1"/>
</dbReference>